<evidence type="ECO:0000256" key="1">
    <source>
        <dbReference type="SAM" id="SignalP"/>
    </source>
</evidence>
<evidence type="ECO:0000313" key="3">
    <source>
        <dbReference type="Proteomes" id="UP001557484"/>
    </source>
</evidence>
<dbReference type="RefSeq" id="WP_368374177.1">
    <property type="nucleotide sequence ID" value="NZ_JBFRYB010000001.1"/>
</dbReference>
<gene>
    <name evidence="2" type="ORF">AB4875_01060</name>
</gene>
<dbReference type="SUPFAM" id="SSF48452">
    <property type="entry name" value="TPR-like"/>
    <property type="match status" value="1"/>
</dbReference>
<keyword evidence="3" id="KW-1185">Reference proteome</keyword>
<keyword evidence="1" id="KW-0732">Signal</keyword>
<feature type="chain" id="PRO_5046161471" description="Tetratricopeptide repeat-containing protein" evidence="1">
    <location>
        <begin position="24"/>
        <end position="228"/>
    </location>
</feature>
<evidence type="ECO:0000313" key="2">
    <source>
        <dbReference type="EMBL" id="MEX1664051.1"/>
    </source>
</evidence>
<name>A0ABV3TR36_9GAMM</name>
<dbReference type="Proteomes" id="UP001557484">
    <property type="component" value="Unassembled WGS sequence"/>
</dbReference>
<evidence type="ECO:0008006" key="4">
    <source>
        <dbReference type="Google" id="ProtNLM"/>
    </source>
</evidence>
<dbReference type="Gene3D" id="1.25.40.10">
    <property type="entry name" value="Tetratricopeptide repeat domain"/>
    <property type="match status" value="1"/>
</dbReference>
<comment type="caution">
    <text evidence="2">The sequence shown here is derived from an EMBL/GenBank/DDBJ whole genome shotgun (WGS) entry which is preliminary data.</text>
</comment>
<dbReference type="InterPro" id="IPR011990">
    <property type="entry name" value="TPR-like_helical_dom_sf"/>
</dbReference>
<dbReference type="EMBL" id="JBFRYB010000001">
    <property type="protein sequence ID" value="MEX1664051.1"/>
    <property type="molecule type" value="Genomic_DNA"/>
</dbReference>
<sequence>MKKMTGAYTLAMLLLMGASPGFCNDVEVSSSEAVIQLMPSAGVAELQTAWAQAQYPADKKSQEKDFDVLLERANSLVQASPADPDLYVWRGIIKASYAGVKGGLGALGLVKEAKVDLEHAIALGGGSLQAAARTSLGSLYFQVPPWPIAFGSDKKAEAYLLEGLAMAPADIDSNYFYALYLLDQREFGKARQYLELAHAAPRRIGRAYADQERRREVLELITEQQKRK</sequence>
<protein>
    <recommendedName>
        <fullName evidence="4">Tetratricopeptide repeat-containing protein</fullName>
    </recommendedName>
</protein>
<accession>A0ABV3TR36</accession>
<organism evidence="2 3">
    <name type="scientific">Zhongshania arctica</name>
    <dbReference type="NCBI Taxonomy" id="3238302"/>
    <lineage>
        <taxon>Bacteria</taxon>
        <taxon>Pseudomonadati</taxon>
        <taxon>Pseudomonadota</taxon>
        <taxon>Gammaproteobacteria</taxon>
        <taxon>Cellvibrionales</taxon>
        <taxon>Spongiibacteraceae</taxon>
        <taxon>Zhongshania</taxon>
    </lineage>
</organism>
<proteinExistence type="predicted"/>
<feature type="signal peptide" evidence="1">
    <location>
        <begin position="1"/>
        <end position="23"/>
    </location>
</feature>
<reference evidence="2 3" key="1">
    <citation type="journal article" date="2011" name="Int. J. Syst. Evol. Microbiol.">
        <title>Zhongshania antarctica gen. nov., sp. nov. and Zhongshania guokunii sp. nov., gammaproteobacteria respectively isolated from coastal attached (fast) ice and surface seawater of the Antarctic.</title>
        <authorList>
            <person name="Li H.J."/>
            <person name="Zhang X.Y."/>
            <person name="Chen C.X."/>
            <person name="Zhang Y.J."/>
            <person name="Gao Z.M."/>
            <person name="Yu Y."/>
            <person name="Chen X.L."/>
            <person name="Chen B."/>
            <person name="Zhang Y.Z."/>
        </authorList>
    </citation>
    <scope>NUCLEOTIDE SEQUENCE [LARGE SCALE GENOMIC DNA]</scope>
    <source>
        <strain evidence="2 3">R06B22</strain>
    </source>
</reference>